<geneLocation type="plasmid" evidence="7 8">
    <name>AZOBR_p3</name>
</geneLocation>
<gene>
    <name evidence="7" type="ORF">AZOBR_p340138</name>
</gene>
<evidence type="ECO:0000313" key="8">
    <source>
        <dbReference type="Proteomes" id="UP000007319"/>
    </source>
</evidence>
<dbReference type="PROSITE" id="PS51736">
    <property type="entry name" value="RECOMBINASES_3"/>
    <property type="match status" value="1"/>
</dbReference>
<evidence type="ECO:0000256" key="2">
    <source>
        <dbReference type="ARBA" id="ARBA00023125"/>
    </source>
</evidence>
<dbReference type="GO" id="GO:0000150">
    <property type="term" value="F:DNA strand exchange activity"/>
    <property type="evidence" value="ECO:0007669"/>
    <property type="project" value="InterPro"/>
</dbReference>
<dbReference type="PANTHER" id="PTHR30461:SF2">
    <property type="entry name" value="SERINE RECOMBINASE PINE-RELATED"/>
    <property type="match status" value="1"/>
</dbReference>
<dbReference type="Pfam" id="PF00239">
    <property type="entry name" value="Resolvase"/>
    <property type="match status" value="1"/>
</dbReference>
<keyword evidence="1" id="KW-0229">DNA integration</keyword>
<dbReference type="InterPro" id="IPR006118">
    <property type="entry name" value="Recombinase_CS"/>
</dbReference>
<dbReference type="RefSeq" id="WP_014199412.1">
    <property type="nucleotide sequence ID" value="NC_016595.1"/>
</dbReference>
<dbReference type="Gene3D" id="3.40.50.1390">
    <property type="entry name" value="Resolvase, N-terminal catalytic domain"/>
    <property type="match status" value="1"/>
</dbReference>
<evidence type="ECO:0000256" key="3">
    <source>
        <dbReference type="ARBA" id="ARBA00023172"/>
    </source>
</evidence>
<dbReference type="SUPFAM" id="SSF53041">
    <property type="entry name" value="Resolvase-like"/>
    <property type="match status" value="1"/>
</dbReference>
<reference evidence="7 8" key="1">
    <citation type="journal article" date="2011" name="PLoS Genet.">
        <title>Azospirillum genomes reveal transition of bacteria from aquatic to terrestrial environments.</title>
        <authorList>
            <person name="Wisniewski-Dye F."/>
            <person name="Borziak K."/>
            <person name="Khalsa-Moyers G."/>
            <person name="Alexandre G."/>
            <person name="Sukharnikov L.O."/>
            <person name="Wuichet K."/>
            <person name="Hurst G.B."/>
            <person name="McDonald W.H."/>
            <person name="Robertson J.S."/>
            <person name="Barbe V."/>
            <person name="Calteau A."/>
            <person name="Rouy Z."/>
            <person name="Mangenot S."/>
            <person name="Prigent-Combaret C."/>
            <person name="Normand P."/>
            <person name="Boyer M."/>
            <person name="Siguier P."/>
            <person name="Dessaux Y."/>
            <person name="Elmerich C."/>
            <person name="Condemine G."/>
            <person name="Krishnen G."/>
            <person name="Kennedy I."/>
            <person name="Paterson A.H."/>
            <person name="Gonzalez V."/>
            <person name="Mavingui P."/>
            <person name="Zhulin I.B."/>
        </authorList>
    </citation>
    <scope>NUCLEOTIDE SEQUENCE [LARGE SCALE GENOMIC DNA]</scope>
    <source>
        <strain evidence="7 8">Sp245</strain>
    </source>
</reference>
<dbReference type="InterPro" id="IPR050639">
    <property type="entry name" value="SSR_resolvase"/>
</dbReference>
<name>A0A9P1NRD4_9PROT</name>
<dbReference type="PANTHER" id="PTHR30461">
    <property type="entry name" value="DNA-INVERTASE FROM LAMBDOID PROPHAGE"/>
    <property type="match status" value="1"/>
</dbReference>
<sequence length="225" mass="23964">MAAYGYIRVSTDEQALEGQSLDGQERTIRSLCEKSGAPLARLFVDAGVSAKIPLRDRPQGGALLAALKSGDKVFATKLDRLFRSDTDFCVTVDDLAERGVDVALSDGTPDPTKGGMARILALVMAGFARFEREMIGVRTQAGMDELKAKGRYQGGNPPFGFRREGDALVPIPGFDAIKGRIVELASAGTSLRRIADTVSAEYGIKVTHPTVSAFLKDRAAEGDAA</sequence>
<evidence type="ECO:0000259" key="6">
    <source>
        <dbReference type="PROSITE" id="PS51736"/>
    </source>
</evidence>
<evidence type="ECO:0000256" key="4">
    <source>
        <dbReference type="PIRSR" id="PIRSR606118-50"/>
    </source>
</evidence>
<evidence type="ECO:0000256" key="1">
    <source>
        <dbReference type="ARBA" id="ARBA00022908"/>
    </source>
</evidence>
<feature type="domain" description="Resolvase/invertase-type recombinase catalytic" evidence="6">
    <location>
        <begin position="2"/>
        <end position="150"/>
    </location>
</feature>
<dbReference type="AlphaFoldDB" id="A0A9P1NRD4"/>
<protein>
    <recommendedName>
        <fullName evidence="6">Resolvase/invertase-type recombinase catalytic domain-containing protein</fullName>
    </recommendedName>
</protein>
<dbReference type="InterPro" id="IPR006119">
    <property type="entry name" value="Resolv_N"/>
</dbReference>
<keyword evidence="7" id="KW-0614">Plasmid</keyword>
<keyword evidence="8" id="KW-1185">Reference proteome</keyword>
<dbReference type="CDD" id="cd03768">
    <property type="entry name" value="SR_ResInv"/>
    <property type="match status" value="1"/>
</dbReference>
<dbReference type="SMART" id="SM00857">
    <property type="entry name" value="Resolvase"/>
    <property type="match status" value="1"/>
</dbReference>
<proteinExistence type="predicted"/>
<feature type="active site" description="O-(5'-phospho-DNA)-serine intermediate" evidence="4 5">
    <location>
        <position position="10"/>
    </location>
</feature>
<dbReference type="InterPro" id="IPR036162">
    <property type="entry name" value="Resolvase-like_N_sf"/>
</dbReference>
<dbReference type="EMBL" id="HE577330">
    <property type="protein sequence ID" value="CCD02900.1"/>
    <property type="molecule type" value="Genomic_DNA"/>
</dbReference>
<keyword evidence="3" id="KW-0233">DNA recombination</keyword>
<dbReference type="PROSITE" id="PS00397">
    <property type="entry name" value="RECOMBINASES_1"/>
    <property type="match status" value="1"/>
</dbReference>
<evidence type="ECO:0000256" key="5">
    <source>
        <dbReference type="PROSITE-ProRule" id="PRU10137"/>
    </source>
</evidence>
<dbReference type="KEGG" id="abs:AZOBR_p340138"/>
<dbReference type="GO" id="GO:0015074">
    <property type="term" value="P:DNA integration"/>
    <property type="evidence" value="ECO:0007669"/>
    <property type="project" value="UniProtKB-KW"/>
</dbReference>
<organism evidence="7 8">
    <name type="scientific">Azospirillum baldaniorum</name>
    <dbReference type="NCBI Taxonomy" id="1064539"/>
    <lineage>
        <taxon>Bacteria</taxon>
        <taxon>Pseudomonadati</taxon>
        <taxon>Pseudomonadota</taxon>
        <taxon>Alphaproteobacteria</taxon>
        <taxon>Rhodospirillales</taxon>
        <taxon>Azospirillaceae</taxon>
        <taxon>Azospirillum</taxon>
    </lineage>
</organism>
<evidence type="ECO:0000313" key="7">
    <source>
        <dbReference type="EMBL" id="CCD02900.1"/>
    </source>
</evidence>
<keyword evidence="2" id="KW-0238">DNA-binding</keyword>
<dbReference type="GO" id="GO:0003677">
    <property type="term" value="F:DNA binding"/>
    <property type="evidence" value="ECO:0007669"/>
    <property type="project" value="UniProtKB-KW"/>
</dbReference>
<dbReference type="Proteomes" id="UP000007319">
    <property type="component" value="Plasmid AZOBR_p3"/>
</dbReference>
<accession>A0A9P1NRD4</accession>